<dbReference type="PANTHER" id="PTHR19316">
    <property type="entry name" value="PROTEIN FOLDING REGULATOR"/>
    <property type="match status" value="1"/>
</dbReference>
<dbReference type="Gramene" id="Mp5g02980.4">
    <property type="protein sequence ID" value="Mp5g02980.4.cds"/>
    <property type="gene ID" value="Mp5g02980"/>
</dbReference>
<evidence type="ECO:0000313" key="3">
    <source>
        <dbReference type="EMBL" id="PTQ30450.1"/>
    </source>
</evidence>
<dbReference type="Gramene" id="Mp5g02980.1">
    <property type="protein sequence ID" value="Mp5g02980.1.cds"/>
    <property type="gene ID" value="Mp5g02980"/>
</dbReference>
<proteinExistence type="predicted"/>
<name>A0A2R6W9B4_MARPO</name>
<gene>
    <name evidence="3" type="ORF">MARPO_0124s0025</name>
</gene>
<dbReference type="GO" id="GO:0000774">
    <property type="term" value="F:adenyl-nucleotide exchange factor activity"/>
    <property type="evidence" value="ECO:0000318"/>
    <property type="project" value="GO_Central"/>
</dbReference>
<evidence type="ECO:0000259" key="2">
    <source>
        <dbReference type="Pfam" id="PF08609"/>
    </source>
</evidence>
<accession>A0A2R6W9B4</accession>
<feature type="region of interest" description="Disordered" evidence="1">
    <location>
        <begin position="413"/>
        <end position="437"/>
    </location>
</feature>
<dbReference type="InterPro" id="IPR016024">
    <property type="entry name" value="ARM-type_fold"/>
</dbReference>
<dbReference type="EMBL" id="KZ772796">
    <property type="protein sequence ID" value="PTQ30449.1"/>
    <property type="molecule type" value="Genomic_DNA"/>
</dbReference>
<dbReference type="OrthoDB" id="10250458at2759"/>
<protein>
    <recommendedName>
        <fullName evidence="2">Nucleotide exchange factor Fes1 domain-containing protein</fullName>
    </recommendedName>
</protein>
<dbReference type="Gene3D" id="1.25.10.10">
    <property type="entry name" value="Leucine-rich Repeat Variant"/>
    <property type="match status" value="1"/>
</dbReference>
<dbReference type="InterPro" id="IPR011989">
    <property type="entry name" value="ARM-like"/>
</dbReference>
<feature type="domain" description="Nucleotide exchange factor Fes1" evidence="2">
    <location>
        <begin position="96"/>
        <end position="186"/>
    </location>
</feature>
<dbReference type="InterPro" id="IPR050693">
    <property type="entry name" value="Hsp70_NEF-Inhibitors"/>
</dbReference>
<dbReference type="Pfam" id="PF08609">
    <property type="entry name" value="Fes1"/>
    <property type="match status" value="1"/>
</dbReference>
<keyword evidence="4" id="KW-1185">Reference proteome</keyword>
<organism evidence="3 4">
    <name type="scientific">Marchantia polymorpha</name>
    <name type="common">Common liverwort</name>
    <name type="synonym">Marchantia aquatica</name>
    <dbReference type="NCBI Taxonomy" id="3197"/>
    <lineage>
        <taxon>Eukaryota</taxon>
        <taxon>Viridiplantae</taxon>
        <taxon>Streptophyta</taxon>
        <taxon>Embryophyta</taxon>
        <taxon>Marchantiophyta</taxon>
        <taxon>Marchantiopsida</taxon>
        <taxon>Marchantiidae</taxon>
        <taxon>Marchantiales</taxon>
        <taxon>Marchantiaceae</taxon>
        <taxon>Marchantia</taxon>
    </lineage>
</organism>
<dbReference type="OMA" id="HRDYAMD"/>
<evidence type="ECO:0000256" key="1">
    <source>
        <dbReference type="SAM" id="MobiDB-lite"/>
    </source>
</evidence>
<dbReference type="SUPFAM" id="SSF48371">
    <property type="entry name" value="ARM repeat"/>
    <property type="match status" value="1"/>
</dbReference>
<dbReference type="InterPro" id="IPR013918">
    <property type="entry name" value="Nucleotide_exch_fac_Fes1"/>
</dbReference>
<dbReference type="AlphaFoldDB" id="A0A2R6W9B4"/>
<dbReference type="EMBL" id="KZ772796">
    <property type="protein sequence ID" value="PTQ30450.1"/>
    <property type="molecule type" value="Genomic_DNA"/>
</dbReference>
<dbReference type="GO" id="GO:0005783">
    <property type="term" value="C:endoplasmic reticulum"/>
    <property type="evidence" value="ECO:0000318"/>
    <property type="project" value="GO_Central"/>
</dbReference>
<sequence length="437" mass="48639">MRNRLGMVEKLEARAKLVSILLVYVLCASNGVSGFSKLSDLGSSINMTSAGYAWVTAMDGDDLHSEGNVENDVYSVIGEEKVERDTEVEPAFTSIDSMLQWAIGHADPEKLKGSAQEVQRMTPQELEKRRAEIKELMEKLRVPSDADLMKIAIADLHNVTLPTEDRKRALEELLILVEPIDNANDMADLNKLGGLVAVIGELDREEAELRTAAASVLGKASQNNPIVQAQLLRQGVLPKLMKMVQSVYAEEAVKALYAVSAIIRNFPMGHEAFYLNGGVSLLKEVLSSDDGVDMRLQKKALFLVGDLAEQRIETLGQLDAFKLDEGLLKSVAMQTESDDMDTQEKALYALKSLHGVHSSVRHTLRKVCKVELLLERLKSYYEKLMSEPDQEQAEFIKDLEELRREVAELFGRKDDSETRKDESGTGGRSKVEEILYL</sequence>
<evidence type="ECO:0000313" key="4">
    <source>
        <dbReference type="Proteomes" id="UP000244005"/>
    </source>
</evidence>
<reference evidence="3" key="2">
    <citation type="submission" date="2017-12" db="EMBL/GenBank/DDBJ databases">
        <title>WGS assembly of Marchantia polymorpha.</title>
        <authorList>
            <person name="Bowman J.L."/>
            <person name="Kohchi T."/>
            <person name="Yamato K.T."/>
            <person name="Jenkins J."/>
            <person name="Shu S."/>
            <person name="Ishizaki K."/>
            <person name="Yamaoka S."/>
            <person name="Nishihama R."/>
            <person name="Nakamura Y."/>
            <person name="Berger F."/>
            <person name="Adam C."/>
            <person name="Aki S.S."/>
            <person name="Althoff F."/>
            <person name="Araki T."/>
            <person name="Arteaga-Vazquez M.A."/>
            <person name="Balasubrmanian S."/>
            <person name="Bauer D."/>
            <person name="Boehm C.R."/>
            <person name="Briginshaw L."/>
            <person name="Caballero-Perez J."/>
            <person name="Catarino B."/>
            <person name="Chen F."/>
            <person name="Chiyoda S."/>
            <person name="Chovatia M."/>
            <person name="Davies K.M."/>
            <person name="Delmans M."/>
            <person name="Demura T."/>
            <person name="Dierschke T."/>
            <person name="Dolan L."/>
            <person name="Dorantes-Acosta A.E."/>
            <person name="Eklund D.M."/>
            <person name="Florent S.N."/>
            <person name="Flores-Sandoval E."/>
            <person name="Fujiyama A."/>
            <person name="Fukuzawa H."/>
            <person name="Galik B."/>
            <person name="Grimanelli D."/>
            <person name="Grimwood J."/>
            <person name="Grossniklaus U."/>
            <person name="Hamada T."/>
            <person name="Haseloff J."/>
            <person name="Hetherington A.J."/>
            <person name="Higo A."/>
            <person name="Hirakawa Y."/>
            <person name="Hundley H.N."/>
            <person name="Ikeda Y."/>
            <person name="Inoue K."/>
            <person name="Inoue S."/>
            <person name="Ishida S."/>
            <person name="Jia Q."/>
            <person name="Kakita M."/>
            <person name="Kanazawa T."/>
            <person name="Kawai Y."/>
            <person name="Kawashima T."/>
            <person name="Kennedy M."/>
            <person name="Kinose K."/>
            <person name="Kinoshita T."/>
            <person name="Kohara Y."/>
            <person name="Koide E."/>
            <person name="Komatsu K."/>
            <person name="Kopischke S."/>
            <person name="Kubo M."/>
            <person name="Kyozuka J."/>
            <person name="Lagercrantz U."/>
            <person name="Lin S.S."/>
            <person name="Lindquist E."/>
            <person name="Lipzen A.M."/>
            <person name="Lu C."/>
            <person name="Luna E.D."/>
            <person name="Martienssen R.A."/>
            <person name="Minamino N."/>
            <person name="Mizutani M."/>
            <person name="Mizutani M."/>
            <person name="Mochizuki N."/>
            <person name="Monte I."/>
            <person name="Mosher R."/>
            <person name="Nagasaki H."/>
            <person name="Nakagami H."/>
            <person name="Naramoto S."/>
            <person name="Nishitani K."/>
            <person name="Ohtani M."/>
            <person name="Okamoto T."/>
            <person name="Okumura M."/>
            <person name="Phillips J."/>
            <person name="Pollak B."/>
            <person name="Reinders A."/>
            <person name="Roevekamp M."/>
            <person name="Sano R."/>
            <person name="Sawa S."/>
            <person name="Schmid M.W."/>
            <person name="Shirakawa M."/>
            <person name="Solano R."/>
            <person name="Spunde A."/>
            <person name="Suetsugu N."/>
            <person name="Sugano S."/>
            <person name="Sugiyama A."/>
            <person name="Sun R."/>
            <person name="Suzuki Y."/>
            <person name="Takenaka M."/>
            <person name="Takezawa D."/>
            <person name="Tomogane H."/>
            <person name="Tsuzuki M."/>
            <person name="Ueda T."/>
            <person name="Umeda M."/>
            <person name="Ward J.M."/>
            <person name="Watanabe Y."/>
            <person name="Yazaki K."/>
            <person name="Yokoyama R."/>
            <person name="Yoshitake Y."/>
            <person name="Yotsui I."/>
            <person name="Zachgo S."/>
            <person name="Schmutz J."/>
        </authorList>
    </citation>
    <scope>NUCLEOTIDE SEQUENCE [LARGE SCALE GENOMIC DNA]</scope>
    <source>
        <strain evidence="3">Tak-1</strain>
    </source>
</reference>
<dbReference type="Proteomes" id="UP000244005">
    <property type="component" value="Unassembled WGS sequence"/>
</dbReference>
<dbReference type="PANTHER" id="PTHR19316:SF32">
    <property type="entry name" value="ARM REPEAT SUPERFAMILY PROTEIN"/>
    <property type="match status" value="1"/>
</dbReference>
<reference evidence="4" key="1">
    <citation type="journal article" date="2017" name="Cell">
        <title>Insights into land plant evolution garnered from the Marchantia polymorpha genome.</title>
        <authorList>
            <person name="Bowman J.L."/>
            <person name="Kohchi T."/>
            <person name="Yamato K.T."/>
            <person name="Jenkins J."/>
            <person name="Shu S."/>
            <person name="Ishizaki K."/>
            <person name="Yamaoka S."/>
            <person name="Nishihama R."/>
            <person name="Nakamura Y."/>
            <person name="Berger F."/>
            <person name="Adam C."/>
            <person name="Aki S.S."/>
            <person name="Althoff F."/>
            <person name="Araki T."/>
            <person name="Arteaga-Vazquez M.A."/>
            <person name="Balasubrmanian S."/>
            <person name="Barry K."/>
            <person name="Bauer D."/>
            <person name="Boehm C.R."/>
            <person name="Briginshaw L."/>
            <person name="Caballero-Perez J."/>
            <person name="Catarino B."/>
            <person name="Chen F."/>
            <person name="Chiyoda S."/>
            <person name="Chovatia M."/>
            <person name="Davies K.M."/>
            <person name="Delmans M."/>
            <person name="Demura T."/>
            <person name="Dierschke T."/>
            <person name="Dolan L."/>
            <person name="Dorantes-Acosta A.E."/>
            <person name="Eklund D.M."/>
            <person name="Florent S.N."/>
            <person name="Flores-Sandoval E."/>
            <person name="Fujiyama A."/>
            <person name="Fukuzawa H."/>
            <person name="Galik B."/>
            <person name="Grimanelli D."/>
            <person name="Grimwood J."/>
            <person name="Grossniklaus U."/>
            <person name="Hamada T."/>
            <person name="Haseloff J."/>
            <person name="Hetherington A.J."/>
            <person name="Higo A."/>
            <person name="Hirakawa Y."/>
            <person name="Hundley H.N."/>
            <person name="Ikeda Y."/>
            <person name="Inoue K."/>
            <person name="Inoue S.I."/>
            <person name="Ishida S."/>
            <person name="Jia Q."/>
            <person name="Kakita M."/>
            <person name="Kanazawa T."/>
            <person name="Kawai Y."/>
            <person name="Kawashima T."/>
            <person name="Kennedy M."/>
            <person name="Kinose K."/>
            <person name="Kinoshita T."/>
            <person name="Kohara Y."/>
            <person name="Koide E."/>
            <person name="Komatsu K."/>
            <person name="Kopischke S."/>
            <person name="Kubo M."/>
            <person name="Kyozuka J."/>
            <person name="Lagercrantz U."/>
            <person name="Lin S.S."/>
            <person name="Lindquist E."/>
            <person name="Lipzen A.M."/>
            <person name="Lu C.W."/>
            <person name="De Luna E."/>
            <person name="Martienssen R.A."/>
            <person name="Minamino N."/>
            <person name="Mizutani M."/>
            <person name="Mizutani M."/>
            <person name="Mochizuki N."/>
            <person name="Monte I."/>
            <person name="Mosher R."/>
            <person name="Nagasaki H."/>
            <person name="Nakagami H."/>
            <person name="Naramoto S."/>
            <person name="Nishitani K."/>
            <person name="Ohtani M."/>
            <person name="Okamoto T."/>
            <person name="Okumura M."/>
            <person name="Phillips J."/>
            <person name="Pollak B."/>
            <person name="Reinders A."/>
            <person name="Rovekamp M."/>
            <person name="Sano R."/>
            <person name="Sawa S."/>
            <person name="Schmid M.W."/>
            <person name="Shirakawa M."/>
            <person name="Solano R."/>
            <person name="Spunde A."/>
            <person name="Suetsugu N."/>
            <person name="Sugano S."/>
            <person name="Sugiyama A."/>
            <person name="Sun R."/>
            <person name="Suzuki Y."/>
            <person name="Takenaka M."/>
            <person name="Takezawa D."/>
            <person name="Tomogane H."/>
            <person name="Tsuzuki M."/>
            <person name="Ueda T."/>
            <person name="Umeda M."/>
            <person name="Ward J.M."/>
            <person name="Watanabe Y."/>
            <person name="Yazaki K."/>
            <person name="Yokoyama R."/>
            <person name="Yoshitake Y."/>
            <person name="Yotsui I."/>
            <person name="Zachgo S."/>
            <person name="Schmutz J."/>
        </authorList>
    </citation>
    <scope>NUCLEOTIDE SEQUENCE [LARGE SCALE GENOMIC DNA]</scope>
    <source>
        <strain evidence="4">Tak-1</strain>
    </source>
</reference>